<evidence type="ECO:0000313" key="6">
    <source>
        <dbReference type="Proteomes" id="UP000032141"/>
    </source>
</evidence>
<dbReference type="Pfam" id="PF00067">
    <property type="entry name" value="p450"/>
    <property type="match status" value="1"/>
</dbReference>
<dbReference type="GO" id="GO:0005506">
    <property type="term" value="F:iron ion binding"/>
    <property type="evidence" value="ECO:0007669"/>
    <property type="project" value="InterPro"/>
</dbReference>
<dbReference type="GO" id="GO:0016132">
    <property type="term" value="P:brassinosteroid biosynthetic process"/>
    <property type="evidence" value="ECO:0007669"/>
    <property type="project" value="TreeGrafter"/>
</dbReference>
<dbReference type="HOGENOM" id="CLU_1534669_0_0_1"/>
<dbReference type="InterPro" id="IPR036396">
    <property type="entry name" value="Cyt_P450_sf"/>
</dbReference>
<reference evidence="5" key="2">
    <citation type="submission" date="2015-03" db="UniProtKB">
        <authorList>
            <consortium name="EnsemblPlants"/>
        </authorList>
    </citation>
    <scope>IDENTIFICATION</scope>
</reference>
<dbReference type="Proteomes" id="UP000032141">
    <property type="component" value="Chromosome C2"/>
</dbReference>
<comment type="similarity">
    <text evidence="1">Belongs to the cytochrome P450 family.</text>
</comment>
<dbReference type="GO" id="GO:0020037">
    <property type="term" value="F:heme binding"/>
    <property type="evidence" value="ECO:0007669"/>
    <property type="project" value="InterPro"/>
</dbReference>
<dbReference type="AlphaFoldDB" id="A0A0D3AVD3"/>
<keyword evidence="3" id="KW-0479">Metal-binding</keyword>
<dbReference type="InterPro" id="IPR001128">
    <property type="entry name" value="Cyt_P450"/>
</dbReference>
<dbReference type="STRING" id="109376.A0A0D3AVD3"/>
<keyword evidence="4" id="KW-0408">Iron</keyword>
<keyword evidence="2" id="KW-0349">Heme</keyword>
<protein>
    <submittedName>
        <fullName evidence="5">Uncharacterized protein</fullName>
    </submittedName>
</protein>
<dbReference type="GO" id="GO:0016125">
    <property type="term" value="P:sterol metabolic process"/>
    <property type="evidence" value="ECO:0007669"/>
    <property type="project" value="TreeGrafter"/>
</dbReference>
<evidence type="ECO:0000256" key="1">
    <source>
        <dbReference type="ARBA" id="ARBA00010617"/>
    </source>
</evidence>
<keyword evidence="6" id="KW-1185">Reference proteome</keyword>
<evidence type="ECO:0000256" key="2">
    <source>
        <dbReference type="ARBA" id="ARBA00022617"/>
    </source>
</evidence>
<dbReference type="GO" id="GO:0005783">
    <property type="term" value="C:endoplasmic reticulum"/>
    <property type="evidence" value="ECO:0007669"/>
    <property type="project" value="TreeGrafter"/>
</dbReference>
<dbReference type="SUPFAM" id="SSF48264">
    <property type="entry name" value="Cytochrome P450"/>
    <property type="match status" value="1"/>
</dbReference>
<dbReference type="GO" id="GO:0010268">
    <property type="term" value="P:brassinosteroid homeostasis"/>
    <property type="evidence" value="ECO:0007669"/>
    <property type="project" value="TreeGrafter"/>
</dbReference>
<dbReference type="GO" id="GO:0051777">
    <property type="term" value="F:ent-kaurenoic acid monooxygenase activity"/>
    <property type="evidence" value="ECO:0007669"/>
    <property type="project" value="TreeGrafter"/>
</dbReference>
<reference evidence="5 6" key="1">
    <citation type="journal article" date="2014" name="Genome Biol.">
        <title>Transcriptome and methylome profiling reveals relics of genome dominance in the mesopolyploid Brassica oleracea.</title>
        <authorList>
            <person name="Parkin I.A."/>
            <person name="Koh C."/>
            <person name="Tang H."/>
            <person name="Robinson S.J."/>
            <person name="Kagale S."/>
            <person name="Clarke W.E."/>
            <person name="Town C.D."/>
            <person name="Nixon J."/>
            <person name="Krishnakumar V."/>
            <person name="Bidwell S.L."/>
            <person name="Denoeud F."/>
            <person name="Belcram H."/>
            <person name="Links M.G."/>
            <person name="Just J."/>
            <person name="Clarke C."/>
            <person name="Bender T."/>
            <person name="Huebert T."/>
            <person name="Mason A.S."/>
            <person name="Pires J.C."/>
            <person name="Barker G."/>
            <person name="Moore J."/>
            <person name="Walley P.G."/>
            <person name="Manoli S."/>
            <person name="Batley J."/>
            <person name="Edwards D."/>
            <person name="Nelson M.N."/>
            <person name="Wang X."/>
            <person name="Paterson A.H."/>
            <person name="King G."/>
            <person name="Bancroft I."/>
            <person name="Chalhoub B."/>
            <person name="Sharpe A.G."/>
        </authorList>
    </citation>
    <scope>NUCLEOTIDE SEQUENCE</scope>
    <source>
        <strain evidence="5 6">cv. TO1000</strain>
    </source>
</reference>
<dbReference type="PANTHER" id="PTHR24286">
    <property type="entry name" value="CYTOCHROME P450 26"/>
    <property type="match status" value="1"/>
</dbReference>
<evidence type="ECO:0000256" key="3">
    <source>
        <dbReference type="ARBA" id="ARBA00022723"/>
    </source>
</evidence>
<proteinExistence type="inferred from homology"/>
<evidence type="ECO:0000313" key="5">
    <source>
        <dbReference type="EnsemblPlants" id="Bo2g134830.1"/>
    </source>
</evidence>
<evidence type="ECO:0000256" key="4">
    <source>
        <dbReference type="ARBA" id="ARBA00023004"/>
    </source>
</evidence>
<dbReference type="eggNOG" id="KOG0157">
    <property type="taxonomic scope" value="Eukaryota"/>
</dbReference>
<dbReference type="Gramene" id="Bo2g134830.1">
    <property type="protein sequence ID" value="Bo2g134830.1"/>
    <property type="gene ID" value="Bo2g134830"/>
</dbReference>
<name>A0A0D3AVD3_BRAOL</name>
<dbReference type="Gene3D" id="1.10.630.10">
    <property type="entry name" value="Cytochrome P450"/>
    <property type="match status" value="1"/>
</dbReference>
<organism evidence="5 6">
    <name type="scientific">Brassica oleracea var. oleracea</name>
    <dbReference type="NCBI Taxonomy" id="109376"/>
    <lineage>
        <taxon>Eukaryota</taxon>
        <taxon>Viridiplantae</taxon>
        <taxon>Streptophyta</taxon>
        <taxon>Embryophyta</taxon>
        <taxon>Tracheophyta</taxon>
        <taxon>Spermatophyta</taxon>
        <taxon>Magnoliopsida</taxon>
        <taxon>eudicotyledons</taxon>
        <taxon>Gunneridae</taxon>
        <taxon>Pentapetalae</taxon>
        <taxon>rosids</taxon>
        <taxon>malvids</taxon>
        <taxon>Brassicales</taxon>
        <taxon>Brassicaceae</taxon>
        <taxon>Brassiceae</taxon>
        <taxon>Brassica</taxon>
    </lineage>
</organism>
<dbReference type="EnsemblPlants" id="Bo2g134830.1">
    <property type="protein sequence ID" value="Bo2g134830.1"/>
    <property type="gene ID" value="Bo2g134830"/>
</dbReference>
<accession>A0A0D3AVD3</accession>
<sequence>MNCYLIPKGWKVLTWFRNVHMDPEVYLDPRKFDPSRWDKGFIPKAGAFLLVLEAIYAKKYDLPGSRKVDFDRFILLSKWKRMVLSVVSQYRDDFNFGYDRKLKKSSQVSMLVLELKKETVSNNGLAVLRCFYAILALELVPFWISPYVENILTILVKRSNTKCQLMCLPASYQTD</sequence>
<dbReference type="PANTHER" id="PTHR24286:SF225">
    <property type="entry name" value="ENT-KAURENOIC ACID OXIDASE 1"/>
    <property type="match status" value="1"/>
</dbReference>